<sequence>MWMIKCLLFCCGPMAVGRLIMSIIVNAVNLMFGRGAWPHIRNKILKRLLPSGTDGNASPPVTVPLLEVRIGATLLHLEPEGIQRLPLSVKRCVMGITHLQFCRGLWAACRQASSLILLVGSVCCAATLQASAMKNTQALRAFTRSFTILNGTEQPAGVWRHPTR</sequence>
<dbReference type="EMBL" id="LAZR01026015">
    <property type="protein sequence ID" value="KKL70032.1"/>
    <property type="molecule type" value="Genomic_DNA"/>
</dbReference>
<dbReference type="AlphaFoldDB" id="A0A0F9H3Z5"/>
<reference evidence="1" key="1">
    <citation type="journal article" date="2015" name="Nature">
        <title>Complex archaea that bridge the gap between prokaryotes and eukaryotes.</title>
        <authorList>
            <person name="Spang A."/>
            <person name="Saw J.H."/>
            <person name="Jorgensen S.L."/>
            <person name="Zaremba-Niedzwiedzka K."/>
            <person name="Martijn J."/>
            <person name="Lind A.E."/>
            <person name="van Eijk R."/>
            <person name="Schleper C."/>
            <person name="Guy L."/>
            <person name="Ettema T.J."/>
        </authorList>
    </citation>
    <scope>NUCLEOTIDE SEQUENCE</scope>
</reference>
<organism evidence="1">
    <name type="scientific">marine sediment metagenome</name>
    <dbReference type="NCBI Taxonomy" id="412755"/>
    <lineage>
        <taxon>unclassified sequences</taxon>
        <taxon>metagenomes</taxon>
        <taxon>ecological metagenomes</taxon>
    </lineage>
</organism>
<evidence type="ECO:0000313" key="1">
    <source>
        <dbReference type="EMBL" id="KKL70032.1"/>
    </source>
</evidence>
<comment type="caution">
    <text evidence="1">The sequence shown here is derived from an EMBL/GenBank/DDBJ whole genome shotgun (WGS) entry which is preliminary data.</text>
</comment>
<gene>
    <name evidence="1" type="ORF">LCGC14_2108970</name>
</gene>
<accession>A0A0F9H3Z5</accession>
<protein>
    <submittedName>
        <fullName evidence="1">Uncharacterized protein</fullName>
    </submittedName>
</protein>
<proteinExistence type="predicted"/>
<name>A0A0F9H3Z5_9ZZZZ</name>